<comment type="subcellular location">
    <subcellularLocation>
        <location evidence="1">Cell outer membrane</location>
        <topology evidence="1">Multi-pass membrane protein</topology>
    </subcellularLocation>
</comment>
<sequence>MNKKLVAAALGLAFAAPVFADSSNVTLYGRVHTSVVSQSNDIVNGGASRFDVEGVSSRFGIRGVEDLGGGLKAIFGYEQGFDSDDGDFAVNGAAGTASATARNAYVGLDTPTFGKFSVGRLDGAISAPLYNQIFKGINHINHDGGTAQFASSRADTLRGNQRVSNAFGHSINVGTVQIDSRLSLQGPGAAPNASINGEQGVRNFSIAATTKIGGLDIGGGYERDDYTVQAAEAGAFEDRIQFVAGYQFGNLRVGGTLAQNTYQQAQFDDETELGLSAKYKLTANSSIIGNYFTRDDAPLSAIAGQQVERDQFQVGYTYDFSKRTMTYVMFDRLEANSTVAQNERDAIIAGIRHNF</sequence>
<evidence type="ECO:0000313" key="13">
    <source>
        <dbReference type="EMBL" id="MCR2745788.1"/>
    </source>
</evidence>
<keyword evidence="5" id="KW-0812">Transmembrane</keyword>
<dbReference type="PRINTS" id="PR00184">
    <property type="entry name" value="NEISSPPORIN"/>
</dbReference>
<evidence type="ECO:0000256" key="8">
    <source>
        <dbReference type="ARBA" id="ARBA00023114"/>
    </source>
</evidence>
<evidence type="ECO:0000256" key="3">
    <source>
        <dbReference type="ARBA" id="ARBA00022448"/>
    </source>
</evidence>
<evidence type="ECO:0000256" key="6">
    <source>
        <dbReference type="ARBA" id="ARBA00022729"/>
    </source>
</evidence>
<dbReference type="PANTHER" id="PTHR34501:SF9">
    <property type="entry name" value="MAJOR OUTER MEMBRANE PROTEIN P.IA"/>
    <property type="match status" value="1"/>
</dbReference>
<protein>
    <submittedName>
        <fullName evidence="13">Porin</fullName>
    </submittedName>
</protein>
<proteinExistence type="predicted"/>
<accession>A0ABT1XGT0</accession>
<dbReference type="Pfam" id="PF13609">
    <property type="entry name" value="Porin_4"/>
    <property type="match status" value="1"/>
</dbReference>
<keyword evidence="3" id="KW-0813">Transport</keyword>
<keyword evidence="8" id="KW-0626">Porin</keyword>
<dbReference type="EMBL" id="JANKHG010000014">
    <property type="protein sequence ID" value="MCR2745788.1"/>
    <property type="molecule type" value="Genomic_DNA"/>
</dbReference>
<comment type="subunit">
    <text evidence="2">Homotrimer.</text>
</comment>
<name>A0ABT1XGT0_9BURK</name>
<keyword evidence="4" id="KW-1134">Transmembrane beta strand</keyword>
<evidence type="ECO:0000256" key="5">
    <source>
        <dbReference type="ARBA" id="ARBA00022692"/>
    </source>
</evidence>
<reference evidence="13" key="1">
    <citation type="submission" date="2022-07" db="EMBL/GenBank/DDBJ databases">
        <authorList>
            <person name="Xamxidin M."/>
        </authorList>
    </citation>
    <scope>NUCLEOTIDE SEQUENCE</scope>
    <source>
        <strain evidence="13">YS8-69</strain>
    </source>
</reference>
<evidence type="ECO:0000256" key="1">
    <source>
        <dbReference type="ARBA" id="ARBA00004571"/>
    </source>
</evidence>
<keyword evidence="10" id="KW-0998">Cell outer membrane</keyword>
<feature type="chain" id="PRO_5045878245" evidence="11">
    <location>
        <begin position="21"/>
        <end position="355"/>
    </location>
</feature>
<organism evidence="13 14">
    <name type="scientific">Limnobacter parvus</name>
    <dbReference type="NCBI Taxonomy" id="2939690"/>
    <lineage>
        <taxon>Bacteria</taxon>
        <taxon>Pseudomonadati</taxon>
        <taxon>Pseudomonadota</taxon>
        <taxon>Betaproteobacteria</taxon>
        <taxon>Burkholderiales</taxon>
        <taxon>Burkholderiaceae</taxon>
        <taxon>Limnobacter</taxon>
    </lineage>
</organism>
<dbReference type="SUPFAM" id="SSF56935">
    <property type="entry name" value="Porins"/>
    <property type="match status" value="1"/>
</dbReference>
<evidence type="ECO:0000259" key="12">
    <source>
        <dbReference type="Pfam" id="PF13609"/>
    </source>
</evidence>
<feature type="domain" description="Porin" evidence="12">
    <location>
        <begin position="7"/>
        <end position="336"/>
    </location>
</feature>
<feature type="signal peptide" evidence="11">
    <location>
        <begin position="1"/>
        <end position="20"/>
    </location>
</feature>
<evidence type="ECO:0000256" key="2">
    <source>
        <dbReference type="ARBA" id="ARBA00011233"/>
    </source>
</evidence>
<evidence type="ECO:0000256" key="4">
    <source>
        <dbReference type="ARBA" id="ARBA00022452"/>
    </source>
</evidence>
<evidence type="ECO:0000256" key="9">
    <source>
        <dbReference type="ARBA" id="ARBA00023136"/>
    </source>
</evidence>
<evidence type="ECO:0000256" key="11">
    <source>
        <dbReference type="SAM" id="SignalP"/>
    </source>
</evidence>
<dbReference type="Gene3D" id="2.40.160.10">
    <property type="entry name" value="Porin"/>
    <property type="match status" value="1"/>
</dbReference>
<keyword evidence="7" id="KW-0406">Ion transport</keyword>
<gene>
    <name evidence="13" type="ORF">NSP04_03910</name>
</gene>
<dbReference type="InterPro" id="IPR002299">
    <property type="entry name" value="Porin_Neis"/>
</dbReference>
<comment type="caution">
    <text evidence="13">The sequence shown here is derived from an EMBL/GenBank/DDBJ whole genome shotgun (WGS) entry which is preliminary data.</text>
</comment>
<dbReference type="InterPro" id="IPR033900">
    <property type="entry name" value="Gram_neg_porin_domain"/>
</dbReference>
<dbReference type="PANTHER" id="PTHR34501">
    <property type="entry name" value="PROTEIN YDDL-RELATED"/>
    <property type="match status" value="1"/>
</dbReference>
<evidence type="ECO:0000256" key="7">
    <source>
        <dbReference type="ARBA" id="ARBA00023065"/>
    </source>
</evidence>
<dbReference type="InterPro" id="IPR050298">
    <property type="entry name" value="Gram-neg_bact_OMP"/>
</dbReference>
<keyword evidence="14" id="KW-1185">Reference proteome</keyword>
<evidence type="ECO:0000256" key="10">
    <source>
        <dbReference type="ARBA" id="ARBA00023237"/>
    </source>
</evidence>
<dbReference type="InterPro" id="IPR023614">
    <property type="entry name" value="Porin_dom_sf"/>
</dbReference>
<keyword evidence="9" id="KW-0472">Membrane</keyword>
<dbReference type="CDD" id="cd00342">
    <property type="entry name" value="gram_neg_porins"/>
    <property type="match status" value="1"/>
</dbReference>
<keyword evidence="6 11" id="KW-0732">Signal</keyword>
<dbReference type="RefSeq" id="WP_257511020.1">
    <property type="nucleotide sequence ID" value="NZ_JANKHG010000014.1"/>
</dbReference>
<evidence type="ECO:0000313" key="14">
    <source>
        <dbReference type="Proteomes" id="UP001165267"/>
    </source>
</evidence>
<dbReference type="Proteomes" id="UP001165267">
    <property type="component" value="Unassembled WGS sequence"/>
</dbReference>